<keyword evidence="1" id="KW-0472">Membrane</keyword>
<feature type="transmembrane region" description="Helical" evidence="1">
    <location>
        <begin position="21"/>
        <end position="39"/>
    </location>
</feature>
<sequence length="40" mass="4694">MHSKVPFERTRSPTAKIVLRWAAILFCLVIWGAVMAFFIW</sequence>
<reference evidence="2 3" key="1">
    <citation type="submission" date="2016-10" db="EMBL/GenBank/DDBJ databases">
        <authorList>
            <person name="de Groot N.N."/>
        </authorList>
    </citation>
    <scope>NUCLEOTIDE SEQUENCE [LARGE SCALE GENOMIC DNA]</scope>
    <source>
        <strain evidence="2 3">CGMCC 1.3401</strain>
    </source>
</reference>
<evidence type="ECO:0000313" key="3">
    <source>
        <dbReference type="Proteomes" id="UP000199542"/>
    </source>
</evidence>
<keyword evidence="1" id="KW-0812">Transmembrane</keyword>
<evidence type="ECO:0000256" key="1">
    <source>
        <dbReference type="SAM" id="Phobius"/>
    </source>
</evidence>
<organism evidence="2 3">
    <name type="scientific">Rhizobium mongolense subsp. loessense</name>
    <dbReference type="NCBI Taxonomy" id="158890"/>
    <lineage>
        <taxon>Bacteria</taxon>
        <taxon>Pseudomonadati</taxon>
        <taxon>Pseudomonadota</taxon>
        <taxon>Alphaproteobacteria</taxon>
        <taxon>Hyphomicrobiales</taxon>
        <taxon>Rhizobiaceae</taxon>
        <taxon>Rhizobium/Agrobacterium group</taxon>
        <taxon>Rhizobium</taxon>
    </lineage>
</organism>
<evidence type="ECO:0000313" key="2">
    <source>
        <dbReference type="EMBL" id="SCW68363.1"/>
    </source>
</evidence>
<dbReference type="EMBL" id="FMTM01000005">
    <property type="protein sequence ID" value="SCW68363.1"/>
    <property type="molecule type" value="Genomic_DNA"/>
</dbReference>
<proteinExistence type="predicted"/>
<dbReference type="Proteomes" id="UP000199542">
    <property type="component" value="Unassembled WGS sequence"/>
</dbReference>
<dbReference type="AlphaFoldDB" id="A0A1G4SGR8"/>
<name>A0A1G4SGR8_9HYPH</name>
<accession>A0A1G4SGR8</accession>
<keyword evidence="1" id="KW-1133">Transmembrane helix</keyword>
<gene>
    <name evidence="2" type="ORF">SAMN02927900_03838</name>
</gene>
<protein>
    <submittedName>
        <fullName evidence="2">Uncharacterized protein</fullName>
    </submittedName>
</protein>